<dbReference type="Proteomes" id="UP001610563">
    <property type="component" value="Unassembled WGS sequence"/>
</dbReference>
<dbReference type="EMBL" id="JBFTWV010000052">
    <property type="protein sequence ID" value="KAL2793829.1"/>
    <property type="molecule type" value="Genomic_DNA"/>
</dbReference>
<accession>A0ABR4G542</accession>
<evidence type="ECO:0000313" key="2">
    <source>
        <dbReference type="Proteomes" id="UP001610563"/>
    </source>
</evidence>
<comment type="caution">
    <text evidence="1">The sequence shown here is derived from an EMBL/GenBank/DDBJ whole genome shotgun (WGS) entry which is preliminary data.</text>
</comment>
<reference evidence="1 2" key="1">
    <citation type="submission" date="2024-07" db="EMBL/GenBank/DDBJ databases">
        <title>Section-level genome sequencing and comparative genomics of Aspergillus sections Usti and Cavernicolus.</title>
        <authorList>
            <consortium name="Lawrence Berkeley National Laboratory"/>
            <person name="Nybo J.L."/>
            <person name="Vesth T.C."/>
            <person name="Theobald S."/>
            <person name="Frisvad J.C."/>
            <person name="Larsen T.O."/>
            <person name="Kjaerboelling I."/>
            <person name="Rothschild-Mancinelli K."/>
            <person name="Lyhne E.K."/>
            <person name="Kogle M.E."/>
            <person name="Barry K."/>
            <person name="Clum A."/>
            <person name="Na H."/>
            <person name="Ledsgaard L."/>
            <person name="Lin J."/>
            <person name="Lipzen A."/>
            <person name="Kuo A."/>
            <person name="Riley R."/>
            <person name="Mondo S."/>
            <person name="Labutti K."/>
            <person name="Haridas S."/>
            <person name="Pangalinan J."/>
            <person name="Salamov A.A."/>
            <person name="Simmons B.A."/>
            <person name="Magnuson J.K."/>
            <person name="Chen J."/>
            <person name="Drula E."/>
            <person name="Henrissat B."/>
            <person name="Wiebenga A."/>
            <person name="Lubbers R.J."/>
            <person name="Gomes A.C."/>
            <person name="Makela M.R."/>
            <person name="Stajich J."/>
            <person name="Grigoriev I.V."/>
            <person name="Mortensen U.H."/>
            <person name="De Vries R.P."/>
            <person name="Baker S.E."/>
            <person name="Andersen M.R."/>
        </authorList>
    </citation>
    <scope>NUCLEOTIDE SEQUENCE [LARGE SCALE GENOMIC DNA]</scope>
    <source>
        <strain evidence="1 2">CBS 209.92</strain>
    </source>
</reference>
<sequence>MDRLPVELLRQICYLFEDKKDLSSFSQTHPTYYGIAAPLLYRTIHLKLADGESLREAASELTDYGPGRHFLTYARKLTLMCLLQVDLVTERQKYLYSLKNWGPHFVHYRALATRDTFLEHHLGDAANACLPDLKIPTHQISILTPKDENWEPVASLLSRLHRLEELDFVLEENSFPSTLLEAVSQHHPDCQVNIWPCQGVEYSAPGIEHAKYQFIGALGFDYHTLNLQGLKTLGVEITMDDTSEADMATQPWLDEMLHFIVMPPNLKNLIVQSSPPGALKRRSVMKMAKRNWAELADAVSPMPACSLESISLFGRLYILPNLATVVDLSCVRSLEV</sequence>
<name>A0ABR4G542_9EURO</name>
<evidence type="ECO:0000313" key="1">
    <source>
        <dbReference type="EMBL" id="KAL2793829.1"/>
    </source>
</evidence>
<protein>
    <recommendedName>
        <fullName evidence="3">F-box domain-containing protein</fullName>
    </recommendedName>
</protein>
<keyword evidence="2" id="KW-1185">Reference proteome</keyword>
<organism evidence="1 2">
    <name type="scientific">Aspergillus keveii</name>
    <dbReference type="NCBI Taxonomy" id="714993"/>
    <lineage>
        <taxon>Eukaryota</taxon>
        <taxon>Fungi</taxon>
        <taxon>Dikarya</taxon>
        <taxon>Ascomycota</taxon>
        <taxon>Pezizomycotina</taxon>
        <taxon>Eurotiomycetes</taxon>
        <taxon>Eurotiomycetidae</taxon>
        <taxon>Eurotiales</taxon>
        <taxon>Aspergillaceae</taxon>
        <taxon>Aspergillus</taxon>
        <taxon>Aspergillus subgen. Nidulantes</taxon>
    </lineage>
</organism>
<evidence type="ECO:0008006" key="3">
    <source>
        <dbReference type="Google" id="ProtNLM"/>
    </source>
</evidence>
<proteinExistence type="predicted"/>
<gene>
    <name evidence="1" type="ORF">BJX66DRAFT_305209</name>
</gene>